<proteinExistence type="inferred from homology"/>
<evidence type="ECO:0000256" key="5">
    <source>
        <dbReference type="ARBA" id="ARBA00023136"/>
    </source>
</evidence>
<dbReference type="AlphaFoldDB" id="A0A7M7TGV3"/>
<evidence type="ECO:0000313" key="8">
    <source>
        <dbReference type="EnsemblMetazoa" id="XP_787729"/>
    </source>
</evidence>
<dbReference type="PANTHER" id="PTHR19282">
    <property type="entry name" value="TETRASPANIN"/>
    <property type="match status" value="1"/>
</dbReference>
<reference evidence="8" key="2">
    <citation type="submission" date="2021-01" db="UniProtKB">
        <authorList>
            <consortium name="EnsemblMetazoa"/>
        </authorList>
    </citation>
    <scope>IDENTIFICATION</scope>
</reference>
<feature type="transmembrane region" description="Helical" evidence="7">
    <location>
        <begin position="51"/>
        <end position="75"/>
    </location>
</feature>
<keyword evidence="6" id="KW-1015">Disulfide bond</keyword>
<evidence type="ECO:0000256" key="3">
    <source>
        <dbReference type="ARBA" id="ARBA00022692"/>
    </source>
</evidence>
<dbReference type="PIRSF" id="PIRSF002419">
    <property type="entry name" value="Tetraspanin"/>
    <property type="match status" value="1"/>
</dbReference>
<dbReference type="KEGG" id="spu:582691"/>
<evidence type="ECO:0000256" key="2">
    <source>
        <dbReference type="ARBA" id="ARBA00006840"/>
    </source>
</evidence>
<dbReference type="OMA" id="MACCLIS"/>
<dbReference type="InterPro" id="IPR008952">
    <property type="entry name" value="Tetraspanin_EC2_sf"/>
</dbReference>
<keyword evidence="3 7" id="KW-0812">Transmembrane</keyword>
<feature type="transmembrane region" description="Helical" evidence="7">
    <location>
        <begin position="87"/>
        <end position="108"/>
    </location>
</feature>
<evidence type="ECO:0000256" key="4">
    <source>
        <dbReference type="ARBA" id="ARBA00022989"/>
    </source>
</evidence>
<dbReference type="GO" id="GO:0005886">
    <property type="term" value="C:plasma membrane"/>
    <property type="evidence" value="ECO:0000318"/>
    <property type="project" value="GO_Central"/>
</dbReference>
<reference evidence="9" key="1">
    <citation type="submission" date="2015-02" db="EMBL/GenBank/DDBJ databases">
        <title>Genome sequencing for Strongylocentrotus purpuratus.</title>
        <authorList>
            <person name="Murali S."/>
            <person name="Liu Y."/>
            <person name="Vee V."/>
            <person name="English A."/>
            <person name="Wang M."/>
            <person name="Skinner E."/>
            <person name="Han Y."/>
            <person name="Muzny D.M."/>
            <person name="Worley K.C."/>
            <person name="Gibbs R.A."/>
        </authorList>
    </citation>
    <scope>NUCLEOTIDE SEQUENCE</scope>
</reference>
<dbReference type="Gene3D" id="1.10.1450.10">
    <property type="entry name" value="Tetraspanin"/>
    <property type="match status" value="1"/>
</dbReference>
<evidence type="ECO:0000256" key="6">
    <source>
        <dbReference type="PIRSR" id="PIRSR002419-1"/>
    </source>
</evidence>
<dbReference type="SUPFAM" id="SSF48652">
    <property type="entry name" value="Tetraspanin"/>
    <property type="match status" value="1"/>
</dbReference>
<organism evidence="8 9">
    <name type="scientific">Strongylocentrotus purpuratus</name>
    <name type="common">Purple sea urchin</name>
    <dbReference type="NCBI Taxonomy" id="7668"/>
    <lineage>
        <taxon>Eukaryota</taxon>
        <taxon>Metazoa</taxon>
        <taxon>Echinodermata</taxon>
        <taxon>Eleutherozoa</taxon>
        <taxon>Echinozoa</taxon>
        <taxon>Echinoidea</taxon>
        <taxon>Euechinoidea</taxon>
        <taxon>Echinacea</taxon>
        <taxon>Camarodonta</taxon>
        <taxon>Echinidea</taxon>
        <taxon>Strongylocentrotidae</taxon>
        <taxon>Strongylocentrotus</taxon>
    </lineage>
</organism>
<dbReference type="Proteomes" id="UP000007110">
    <property type="component" value="Unassembled WGS sequence"/>
</dbReference>
<feature type="transmembrane region" description="Helical" evidence="7">
    <location>
        <begin position="213"/>
        <end position="238"/>
    </location>
</feature>
<dbReference type="InterPro" id="IPR000301">
    <property type="entry name" value="Tetraspanin_animals"/>
</dbReference>
<dbReference type="InParanoid" id="A0A7M7TGV3"/>
<evidence type="ECO:0000313" key="9">
    <source>
        <dbReference type="Proteomes" id="UP000007110"/>
    </source>
</evidence>
<evidence type="ECO:0000256" key="1">
    <source>
        <dbReference type="ARBA" id="ARBA00004141"/>
    </source>
</evidence>
<feature type="disulfide bond" evidence="6">
    <location>
        <begin position="148"/>
        <end position="162"/>
    </location>
</feature>
<keyword evidence="9" id="KW-1185">Reference proteome</keyword>
<dbReference type="RefSeq" id="XP_787729.3">
    <property type="nucleotide sequence ID" value="XM_782636.4"/>
</dbReference>
<keyword evidence="4 7" id="KW-1133">Transmembrane helix</keyword>
<dbReference type="PRINTS" id="PR00259">
    <property type="entry name" value="TMFOUR"/>
</dbReference>
<dbReference type="Pfam" id="PF00335">
    <property type="entry name" value="Tetraspanin"/>
    <property type="match status" value="1"/>
</dbReference>
<evidence type="ECO:0000256" key="7">
    <source>
        <dbReference type="RuleBase" id="RU361218"/>
    </source>
</evidence>
<keyword evidence="5 7" id="KW-0472">Membrane</keyword>
<dbReference type="OrthoDB" id="438211at2759"/>
<feature type="transmembrane region" description="Helical" evidence="7">
    <location>
        <begin position="12"/>
        <end position="31"/>
    </location>
</feature>
<accession>A0A7M7TGV3</accession>
<name>A0A7M7TGV3_STRPU</name>
<dbReference type="PANTHER" id="PTHR19282:SF519">
    <property type="entry name" value="TETRASPANIN"/>
    <property type="match status" value="1"/>
</dbReference>
<dbReference type="GeneID" id="582691"/>
<sequence length="247" mass="26362">MVAGCGPKIAKLLLFVFNFSIWAVGVILISVGSYVTAKQAKYQELFAEDTLVIVCALTIAIGCFTFIVGFCGCCGAMKEGVCLLKTYWFLMLLIICGEITAGALAFVYNDEIEASMLKGMTATIHENYGESTASTQIIDEVQIASECCGAAGYADYILCVNCPALEAVPESCCRPDGDKALCQTGPKGMPAFPDEVYGTGCVEASIDVVHENFILIGAICFALIIFEILTMVFTCCVIDGIQKGEFA</sequence>
<comment type="similarity">
    <text evidence="2 7">Belongs to the tetraspanin (TM4SF) family.</text>
</comment>
<protein>
    <recommendedName>
        <fullName evidence="7">Tetraspanin</fullName>
    </recommendedName>
</protein>
<dbReference type="InterPro" id="IPR018499">
    <property type="entry name" value="Tetraspanin/Peripherin"/>
</dbReference>
<comment type="subcellular location">
    <subcellularLocation>
        <location evidence="1 7">Membrane</location>
        <topology evidence="1 7">Multi-pass membrane protein</topology>
    </subcellularLocation>
</comment>
<dbReference type="EnsemblMetazoa" id="XM_782636">
    <property type="protein sequence ID" value="XP_787729"/>
    <property type="gene ID" value="LOC582691"/>
</dbReference>